<evidence type="ECO:0000256" key="1">
    <source>
        <dbReference type="ARBA" id="ARBA00005842"/>
    </source>
</evidence>
<dbReference type="GO" id="GO:0052381">
    <property type="term" value="F:tRNA dimethylallyltransferase activity"/>
    <property type="evidence" value="ECO:0007669"/>
    <property type="project" value="InterPro"/>
</dbReference>
<protein>
    <submittedName>
        <fullName evidence="6">tRNA dimethylallyltransferase</fullName>
    </submittedName>
</protein>
<dbReference type="Gene3D" id="3.40.50.300">
    <property type="entry name" value="P-loop containing nucleotide triphosphate hydrolases"/>
    <property type="match status" value="1"/>
</dbReference>
<feature type="region of interest" description="Disordered" evidence="5">
    <location>
        <begin position="203"/>
        <end position="227"/>
    </location>
</feature>
<sequence length="570" mass="63138">MLNLFRRAIMSTPHIAKQRPVVAVIGTTGVGKSNLAVALAQSLGRSPRTANGSGIPLDGAPYPAVVLSADSMQLYKGLDVITNKVTEEEKGGVEHWGLDMVSPGQGGSWEVGKWCNEADKKIATLPENSLPIVCGGTHYFIQHFLFPPPELSFDRPTTPSAKGKSPVDPSALRWTPPGPRPPIPETLEPEMIRLLDTFWNTTPEWPQSVTDNNAETPAEPSSSKASRPTIYEDAQLLALHQLLCALDPKEGGRWHWRDGRKVRRGLERWWERGGSIESAPQTTDGPQAGVDAKGRRARFRTLIFWVYEPLESLRPRLDKRVDKMVENGLLREISELRDIAKQIYGTTEATDHTEGIFQSIVGYKEFSSLALPQPQPTSDSAYGPALERTKLSTHQYAKSQLKWIKKQLLPAVKEAKSLGGDVGVYVVNGGEKGVEPALNVFRAFMTGQQLPKAEDVGHADTPSLLDVLNDHGSSKVPDTADRQDINARRDCEACSTIGRPYSLSVKEWDAHVKSRFHKRNANPVKRDKDEWIAQQRAQGEAKRAERDRLKGELSALKLQQEQLKDDNSIV</sequence>
<dbReference type="GO" id="GO:0005524">
    <property type="term" value="F:ATP binding"/>
    <property type="evidence" value="ECO:0007669"/>
    <property type="project" value="UniProtKB-KW"/>
</dbReference>
<evidence type="ECO:0000256" key="4">
    <source>
        <dbReference type="ARBA" id="ARBA00022840"/>
    </source>
</evidence>
<reference evidence="6" key="1">
    <citation type="submission" date="2013-07" db="EMBL/GenBank/DDBJ databases">
        <title>The Genome Sequence of Cryptococcus bestiolae CBS10118.</title>
        <authorList>
            <consortium name="The Broad Institute Genome Sequencing Platform"/>
            <person name="Cuomo C."/>
            <person name="Litvintseva A."/>
            <person name="Chen Y."/>
            <person name="Heitman J."/>
            <person name="Sun S."/>
            <person name="Springer D."/>
            <person name="Dromer F."/>
            <person name="Young S.K."/>
            <person name="Zeng Q."/>
            <person name="Gargeya S."/>
            <person name="Fitzgerald M."/>
            <person name="Abouelleil A."/>
            <person name="Alvarado L."/>
            <person name="Berlin A.M."/>
            <person name="Chapman S.B."/>
            <person name="Dewar J."/>
            <person name="Goldberg J."/>
            <person name="Griggs A."/>
            <person name="Gujja S."/>
            <person name="Hansen M."/>
            <person name="Howarth C."/>
            <person name="Imamovic A."/>
            <person name="Larimer J."/>
            <person name="McCowan C."/>
            <person name="Murphy C."/>
            <person name="Pearson M."/>
            <person name="Priest M."/>
            <person name="Roberts A."/>
            <person name="Saif S."/>
            <person name="Shea T."/>
            <person name="Sykes S."/>
            <person name="Wortman J."/>
            <person name="Nusbaum C."/>
            <person name="Birren B."/>
        </authorList>
    </citation>
    <scope>NUCLEOTIDE SEQUENCE [LARGE SCALE GENOMIC DNA]</scope>
    <source>
        <strain evidence="6">CBS 10118</strain>
    </source>
</reference>
<dbReference type="InterPro" id="IPR027417">
    <property type="entry name" value="P-loop_NTPase"/>
</dbReference>
<dbReference type="PANTHER" id="PTHR11088">
    <property type="entry name" value="TRNA DIMETHYLALLYLTRANSFERASE"/>
    <property type="match status" value="1"/>
</dbReference>
<dbReference type="EMBL" id="KI894021">
    <property type="protein sequence ID" value="OCF25399.1"/>
    <property type="molecule type" value="Genomic_DNA"/>
</dbReference>
<dbReference type="GO" id="GO:0005739">
    <property type="term" value="C:mitochondrion"/>
    <property type="evidence" value="ECO:0007669"/>
    <property type="project" value="TreeGrafter"/>
</dbReference>
<dbReference type="VEuPathDB" id="FungiDB:I302_05218"/>
<evidence type="ECO:0000256" key="5">
    <source>
        <dbReference type="SAM" id="MobiDB-lite"/>
    </source>
</evidence>
<name>A0A1B9G300_9TREE</name>
<evidence type="ECO:0000313" key="6">
    <source>
        <dbReference type="EMBL" id="OCF25399.1"/>
    </source>
</evidence>
<evidence type="ECO:0000256" key="2">
    <source>
        <dbReference type="ARBA" id="ARBA00022679"/>
    </source>
</evidence>
<dbReference type="SUPFAM" id="SSF52540">
    <property type="entry name" value="P-loop containing nucleoside triphosphate hydrolases"/>
    <property type="match status" value="2"/>
</dbReference>
<comment type="similarity">
    <text evidence="1">Belongs to the IPP transferase family.</text>
</comment>
<accession>A0A1B9G300</accession>
<evidence type="ECO:0000256" key="3">
    <source>
        <dbReference type="ARBA" id="ARBA00022741"/>
    </source>
</evidence>
<proteinExistence type="inferred from homology"/>
<dbReference type="OrthoDB" id="775260at2759"/>
<dbReference type="STRING" id="1296100.A0A1B9G300"/>
<gene>
    <name evidence="6" type="ORF">I302_05218</name>
</gene>
<feature type="region of interest" description="Disordered" evidence="5">
    <location>
        <begin position="152"/>
        <end position="185"/>
    </location>
</feature>
<keyword evidence="3" id="KW-0547">Nucleotide-binding</keyword>
<keyword evidence="4" id="KW-0067">ATP-binding</keyword>
<dbReference type="AlphaFoldDB" id="A0A1B9G300"/>
<dbReference type="Gene3D" id="1.10.20.140">
    <property type="match status" value="1"/>
</dbReference>
<reference evidence="6" key="2">
    <citation type="submission" date="2014-01" db="EMBL/GenBank/DDBJ databases">
        <title>Evolution of pathogenesis and genome organization in the Tremellales.</title>
        <authorList>
            <person name="Cuomo C."/>
            <person name="Litvintseva A."/>
            <person name="Heitman J."/>
            <person name="Chen Y."/>
            <person name="Sun S."/>
            <person name="Springer D."/>
            <person name="Dromer F."/>
            <person name="Young S."/>
            <person name="Zeng Q."/>
            <person name="Chapman S."/>
            <person name="Gujja S."/>
            <person name="Saif S."/>
            <person name="Birren B."/>
        </authorList>
    </citation>
    <scope>NUCLEOTIDE SEQUENCE</scope>
    <source>
        <strain evidence="6">CBS 10118</strain>
    </source>
</reference>
<dbReference type="HAMAP" id="MF_00185">
    <property type="entry name" value="IPP_trans"/>
    <property type="match status" value="1"/>
</dbReference>
<organism evidence="6">
    <name type="scientific">Kwoniella bestiolae CBS 10118</name>
    <dbReference type="NCBI Taxonomy" id="1296100"/>
    <lineage>
        <taxon>Eukaryota</taxon>
        <taxon>Fungi</taxon>
        <taxon>Dikarya</taxon>
        <taxon>Basidiomycota</taxon>
        <taxon>Agaricomycotina</taxon>
        <taxon>Tremellomycetes</taxon>
        <taxon>Tremellales</taxon>
        <taxon>Cryptococcaceae</taxon>
        <taxon>Kwoniella</taxon>
    </lineage>
</organism>
<dbReference type="Pfam" id="PF01715">
    <property type="entry name" value="IPPT"/>
    <property type="match status" value="2"/>
</dbReference>
<dbReference type="PANTHER" id="PTHR11088:SF89">
    <property type="entry name" value="TRNA DIMETHYLALLYLTRANSFERASE"/>
    <property type="match status" value="1"/>
</dbReference>
<dbReference type="GO" id="GO:0006400">
    <property type="term" value="P:tRNA modification"/>
    <property type="evidence" value="ECO:0007669"/>
    <property type="project" value="TreeGrafter"/>
</dbReference>
<dbReference type="InterPro" id="IPR018022">
    <property type="entry name" value="IPT"/>
</dbReference>
<keyword evidence="2 6" id="KW-0808">Transferase</keyword>
<feature type="compositionally biased region" description="Polar residues" evidence="5">
    <location>
        <begin position="203"/>
        <end position="226"/>
    </location>
</feature>
<dbReference type="InterPro" id="IPR039657">
    <property type="entry name" value="Dimethylallyltransferase"/>
</dbReference>
<feature type="region of interest" description="Disordered" evidence="5">
    <location>
        <begin position="519"/>
        <end position="546"/>
    </location>
</feature>